<dbReference type="Pfam" id="PF01812">
    <property type="entry name" value="5-FTHF_cyc-lig"/>
    <property type="match status" value="1"/>
</dbReference>
<dbReference type="STRING" id="1231623.Tasa_055_013"/>
<protein>
    <recommendedName>
        <fullName evidence="5">5-formyltetrahydrofolate cyclo-ligase</fullName>
        <ecNumber evidence="5">6.3.3.2</ecNumber>
    </recommendedName>
</protein>
<feature type="binding site" evidence="4">
    <location>
        <begin position="137"/>
        <end position="145"/>
    </location>
    <ligand>
        <name>ATP</name>
        <dbReference type="ChEBI" id="CHEBI:30616"/>
    </ligand>
</feature>
<dbReference type="RefSeq" id="WP_048851068.1">
    <property type="nucleotide sequence ID" value="NZ_BALE01000055.1"/>
</dbReference>
<dbReference type="EC" id="6.3.3.2" evidence="5"/>
<dbReference type="Gene3D" id="3.40.50.10420">
    <property type="entry name" value="NagB/RpiA/CoA transferase-like"/>
    <property type="match status" value="1"/>
</dbReference>
<evidence type="ECO:0000256" key="1">
    <source>
        <dbReference type="ARBA" id="ARBA00010638"/>
    </source>
</evidence>
<dbReference type="GO" id="GO:0030272">
    <property type="term" value="F:5-formyltetrahydrofolate cyclo-ligase activity"/>
    <property type="evidence" value="ECO:0007669"/>
    <property type="project" value="UniProtKB-EC"/>
</dbReference>
<accession>A0A0D6MPP9</accession>
<evidence type="ECO:0000256" key="3">
    <source>
        <dbReference type="ARBA" id="ARBA00022840"/>
    </source>
</evidence>
<dbReference type="SUPFAM" id="SSF100950">
    <property type="entry name" value="NagB/RpiA/CoA transferase-like"/>
    <property type="match status" value="1"/>
</dbReference>
<evidence type="ECO:0000256" key="2">
    <source>
        <dbReference type="ARBA" id="ARBA00022741"/>
    </source>
</evidence>
<dbReference type="OrthoDB" id="9801938at2"/>
<sequence length="193" mass="20995">MAAPHIIPDPDEAKRALRAAMRARRLAEPPDAATLDALRAALDAAVHAIDPDGPVAAIWPLPGEPDLRPLLRHWHEAGRSICLPKTHAPGVALTFHTWEPDGAMHDGPYGTRHPGGDPVLPSVVLVPLLAFDRRGHRLGYGGGFYDRTLAALPTSRPVGFGLSWQEVTDVPTGRYDRPLDMIVTEREVIRIGF</sequence>
<dbReference type="PANTHER" id="PTHR23407">
    <property type="entry name" value="ATPASE INHIBITOR/5-FORMYLTETRAHYDROFOLATE CYCLO-LIGASE"/>
    <property type="match status" value="1"/>
</dbReference>
<keyword evidence="7" id="KW-1185">Reference proteome</keyword>
<evidence type="ECO:0000256" key="4">
    <source>
        <dbReference type="PIRSR" id="PIRSR006806-1"/>
    </source>
</evidence>
<dbReference type="NCBIfam" id="TIGR02727">
    <property type="entry name" value="MTHFS_bact"/>
    <property type="match status" value="1"/>
</dbReference>
<dbReference type="InterPro" id="IPR037171">
    <property type="entry name" value="NagB/RpiA_transferase-like"/>
</dbReference>
<feature type="binding site" evidence="4">
    <location>
        <begin position="14"/>
        <end position="18"/>
    </location>
    <ligand>
        <name>ATP</name>
        <dbReference type="ChEBI" id="CHEBI:30616"/>
    </ligand>
</feature>
<comment type="catalytic activity">
    <reaction evidence="5">
        <text>(6S)-5-formyl-5,6,7,8-tetrahydrofolate + ATP = (6R)-5,10-methenyltetrahydrofolate + ADP + phosphate</text>
        <dbReference type="Rhea" id="RHEA:10488"/>
        <dbReference type="ChEBI" id="CHEBI:30616"/>
        <dbReference type="ChEBI" id="CHEBI:43474"/>
        <dbReference type="ChEBI" id="CHEBI:57455"/>
        <dbReference type="ChEBI" id="CHEBI:57457"/>
        <dbReference type="ChEBI" id="CHEBI:456216"/>
        <dbReference type="EC" id="6.3.3.2"/>
    </reaction>
</comment>
<dbReference type="GO" id="GO:0035999">
    <property type="term" value="P:tetrahydrofolate interconversion"/>
    <property type="evidence" value="ECO:0007669"/>
    <property type="project" value="TreeGrafter"/>
</dbReference>
<organism evidence="6 7">
    <name type="scientific">Tanticharoenia sakaeratensis NBRC 103193</name>
    <dbReference type="NCBI Taxonomy" id="1231623"/>
    <lineage>
        <taxon>Bacteria</taxon>
        <taxon>Pseudomonadati</taxon>
        <taxon>Pseudomonadota</taxon>
        <taxon>Alphaproteobacteria</taxon>
        <taxon>Acetobacterales</taxon>
        <taxon>Acetobacteraceae</taxon>
        <taxon>Tanticharoenia</taxon>
    </lineage>
</organism>
<dbReference type="GO" id="GO:0046872">
    <property type="term" value="F:metal ion binding"/>
    <property type="evidence" value="ECO:0007669"/>
    <property type="project" value="UniProtKB-KW"/>
</dbReference>
<keyword evidence="2 4" id="KW-0547">Nucleotide-binding</keyword>
<keyword evidence="3 4" id="KW-0067">ATP-binding</keyword>
<reference evidence="6 7" key="1">
    <citation type="submission" date="2012-10" db="EMBL/GenBank/DDBJ databases">
        <title>Genome sequencing of Tanticharoenia sakaeratensis NBRC 103193.</title>
        <authorList>
            <person name="Azuma Y."/>
            <person name="Hadano H."/>
            <person name="Hirakawa H."/>
            <person name="Matsushita K."/>
        </authorList>
    </citation>
    <scope>NUCLEOTIDE SEQUENCE [LARGE SCALE GENOMIC DNA]</scope>
    <source>
        <strain evidence="6 7">NBRC 103193</strain>
    </source>
</reference>
<evidence type="ECO:0000313" key="6">
    <source>
        <dbReference type="EMBL" id="GAN55682.1"/>
    </source>
</evidence>
<dbReference type="Proteomes" id="UP000032679">
    <property type="component" value="Unassembled WGS sequence"/>
</dbReference>
<dbReference type="PIRSF" id="PIRSF006806">
    <property type="entry name" value="FTHF_cligase"/>
    <property type="match status" value="1"/>
</dbReference>
<comment type="caution">
    <text evidence="6">The sequence shown here is derived from an EMBL/GenBank/DDBJ whole genome shotgun (WGS) entry which is preliminary data.</text>
</comment>
<name>A0A0D6MPP9_9PROT</name>
<keyword evidence="5" id="KW-0479">Metal-binding</keyword>
<dbReference type="PANTHER" id="PTHR23407:SF1">
    <property type="entry name" value="5-FORMYLTETRAHYDROFOLATE CYCLO-LIGASE"/>
    <property type="match status" value="1"/>
</dbReference>
<comment type="similarity">
    <text evidence="1 5">Belongs to the 5-formyltetrahydrofolate cyclo-ligase family.</text>
</comment>
<comment type="cofactor">
    <cofactor evidence="5">
        <name>Mg(2+)</name>
        <dbReference type="ChEBI" id="CHEBI:18420"/>
    </cofactor>
</comment>
<evidence type="ECO:0000256" key="5">
    <source>
        <dbReference type="RuleBase" id="RU361279"/>
    </source>
</evidence>
<dbReference type="InterPro" id="IPR024185">
    <property type="entry name" value="FTHF_cligase-like_sf"/>
</dbReference>
<dbReference type="InterPro" id="IPR002698">
    <property type="entry name" value="FTHF_cligase"/>
</dbReference>
<keyword evidence="5" id="KW-0460">Magnesium</keyword>
<dbReference type="GO" id="GO:0009396">
    <property type="term" value="P:folic acid-containing compound biosynthetic process"/>
    <property type="evidence" value="ECO:0007669"/>
    <property type="project" value="TreeGrafter"/>
</dbReference>
<dbReference type="EMBL" id="BALE01000055">
    <property type="protein sequence ID" value="GAN55682.1"/>
    <property type="molecule type" value="Genomic_DNA"/>
</dbReference>
<proteinExistence type="inferred from homology"/>
<feature type="binding site" evidence="4">
    <location>
        <position position="64"/>
    </location>
    <ligand>
        <name>substrate</name>
    </ligand>
</feature>
<dbReference type="GO" id="GO:0005524">
    <property type="term" value="F:ATP binding"/>
    <property type="evidence" value="ECO:0007669"/>
    <property type="project" value="UniProtKB-KW"/>
</dbReference>
<evidence type="ECO:0000313" key="7">
    <source>
        <dbReference type="Proteomes" id="UP000032679"/>
    </source>
</evidence>
<dbReference type="AlphaFoldDB" id="A0A0D6MPP9"/>
<gene>
    <name evidence="6" type="ORF">Tasa_055_013</name>
</gene>